<dbReference type="SMART" id="SM00428">
    <property type="entry name" value="H3"/>
    <property type="match status" value="1"/>
</dbReference>
<dbReference type="GO" id="GO:0030527">
    <property type="term" value="F:structural constituent of chromatin"/>
    <property type="evidence" value="ECO:0007669"/>
    <property type="project" value="InterPro"/>
</dbReference>
<keyword evidence="3" id="KW-0158">Chromosome</keyword>
<feature type="region of interest" description="Disordered" evidence="5">
    <location>
        <begin position="1"/>
        <end position="49"/>
    </location>
</feature>
<keyword evidence="8" id="KW-1185">Reference proteome</keyword>
<dbReference type="Proteomes" id="UP000029725">
    <property type="component" value="Unassembled WGS sequence"/>
</dbReference>
<dbReference type="InterPro" id="IPR000164">
    <property type="entry name" value="Histone_H3/CENP-A"/>
</dbReference>
<evidence type="ECO:0000259" key="6">
    <source>
        <dbReference type="Pfam" id="PF00125"/>
    </source>
</evidence>
<keyword evidence="4" id="KW-0544">Nucleosome core</keyword>
<dbReference type="RefSeq" id="XP_013238483.1">
    <property type="nucleotide sequence ID" value="XM_013383029.1"/>
</dbReference>
<evidence type="ECO:0000256" key="2">
    <source>
        <dbReference type="ARBA" id="ARBA00010343"/>
    </source>
</evidence>
<organism evidence="7 8">
    <name type="scientific">Mitosporidium daphniae</name>
    <dbReference type="NCBI Taxonomy" id="1485682"/>
    <lineage>
        <taxon>Eukaryota</taxon>
        <taxon>Fungi</taxon>
        <taxon>Fungi incertae sedis</taxon>
        <taxon>Microsporidia</taxon>
        <taxon>Mitosporidium</taxon>
    </lineage>
</organism>
<dbReference type="Pfam" id="PF00125">
    <property type="entry name" value="Histone"/>
    <property type="match status" value="1"/>
</dbReference>
<dbReference type="GO" id="GO:0046982">
    <property type="term" value="F:protein heterodimerization activity"/>
    <property type="evidence" value="ECO:0007669"/>
    <property type="project" value="InterPro"/>
</dbReference>
<dbReference type="AlphaFoldDB" id="A0A098VWC3"/>
<dbReference type="SUPFAM" id="SSF47113">
    <property type="entry name" value="Histone-fold"/>
    <property type="match status" value="1"/>
</dbReference>
<comment type="caution">
    <text evidence="7">The sequence shown here is derived from an EMBL/GenBank/DDBJ whole genome shotgun (WGS) entry which is preliminary data.</text>
</comment>
<sequence>MVRRSGIGSTAVPSSSTKKGTSRKSLTPTRKSPSNEPPSIVGTPPSRVARKYPSNRILSQPISATKSIPSLSSAAATDDVRKSRRYRPGTFALREIRHYQKTTDLLLRKLPFARLVREIATDFVTVEFRDGVGLRWQGQALLALQEAAEAFLTHLFEDAYDFFLIVATYVPYTPSGSPS</sequence>
<dbReference type="Gene3D" id="1.10.20.10">
    <property type="entry name" value="Histone, subunit A"/>
    <property type="match status" value="1"/>
</dbReference>
<dbReference type="VEuPathDB" id="MicrosporidiaDB:DI09_21p280"/>
<evidence type="ECO:0000313" key="7">
    <source>
        <dbReference type="EMBL" id="KGG52056.1"/>
    </source>
</evidence>
<feature type="domain" description="Core Histone H2A/H2B/H3" evidence="6">
    <location>
        <begin position="88"/>
        <end position="160"/>
    </location>
</feature>
<dbReference type="GeneID" id="25259076"/>
<proteinExistence type="inferred from homology"/>
<evidence type="ECO:0000256" key="5">
    <source>
        <dbReference type="SAM" id="MobiDB-lite"/>
    </source>
</evidence>
<dbReference type="PANTHER" id="PTHR45810">
    <property type="entry name" value="HISTONE H3.2"/>
    <property type="match status" value="1"/>
</dbReference>
<dbReference type="OrthoDB" id="842664at2759"/>
<comment type="subcellular location">
    <subcellularLocation>
        <location evidence="1">Chromosome</location>
    </subcellularLocation>
</comment>
<evidence type="ECO:0000313" key="8">
    <source>
        <dbReference type="Proteomes" id="UP000029725"/>
    </source>
</evidence>
<evidence type="ECO:0000256" key="4">
    <source>
        <dbReference type="ARBA" id="ARBA00023269"/>
    </source>
</evidence>
<dbReference type="GO" id="GO:0000786">
    <property type="term" value="C:nucleosome"/>
    <property type="evidence" value="ECO:0007669"/>
    <property type="project" value="UniProtKB-KW"/>
</dbReference>
<dbReference type="InterPro" id="IPR009072">
    <property type="entry name" value="Histone-fold"/>
</dbReference>
<comment type="similarity">
    <text evidence="2">Belongs to the histone H3 family.</text>
</comment>
<evidence type="ECO:0000256" key="1">
    <source>
        <dbReference type="ARBA" id="ARBA00004286"/>
    </source>
</evidence>
<keyword evidence="4" id="KW-0238">DNA-binding</keyword>
<dbReference type="HOGENOM" id="CLU_078295_3_0_1"/>
<dbReference type="InterPro" id="IPR007125">
    <property type="entry name" value="H2A/H2B/H3"/>
</dbReference>
<reference evidence="7 8" key="1">
    <citation type="submission" date="2014-04" db="EMBL/GenBank/DDBJ databases">
        <title>A new species of microsporidia sheds light on the evolution of extreme parasitism.</title>
        <authorList>
            <person name="Haag K.L."/>
            <person name="James T.Y."/>
            <person name="Larsson R."/>
            <person name="Schaer T.M."/>
            <person name="Refardt D."/>
            <person name="Pombert J.-F."/>
            <person name="Ebert D."/>
        </authorList>
    </citation>
    <scope>NUCLEOTIDE SEQUENCE [LARGE SCALE GENOMIC DNA]</scope>
    <source>
        <strain evidence="7 8">UGP3</strain>
        <tissue evidence="7">Spores</tissue>
    </source>
</reference>
<dbReference type="CDD" id="cd22911">
    <property type="entry name" value="HFD_H3"/>
    <property type="match status" value="1"/>
</dbReference>
<evidence type="ECO:0000256" key="3">
    <source>
        <dbReference type="ARBA" id="ARBA00022454"/>
    </source>
</evidence>
<feature type="compositionally biased region" description="Low complexity" evidence="5">
    <location>
        <begin position="14"/>
        <end position="27"/>
    </location>
</feature>
<accession>A0A098VWC3</accession>
<dbReference type="GO" id="GO:0003677">
    <property type="term" value="F:DNA binding"/>
    <property type="evidence" value="ECO:0007669"/>
    <property type="project" value="InterPro"/>
</dbReference>
<dbReference type="EMBL" id="JMKJ01000133">
    <property type="protein sequence ID" value="KGG52056.1"/>
    <property type="molecule type" value="Genomic_DNA"/>
</dbReference>
<name>A0A098VWC3_9MICR</name>
<protein>
    <submittedName>
        <fullName evidence="7">Histone H3-like centromeric protein A</fullName>
    </submittedName>
</protein>
<gene>
    <name evidence="7" type="ORF">DI09_21p280</name>
</gene>
<dbReference type="PROSITE" id="PS00959">
    <property type="entry name" value="HISTONE_H3_2"/>
    <property type="match status" value="1"/>
</dbReference>